<dbReference type="OrthoDB" id="64148at2759"/>
<name>A0A8H7PLH1_9FUNG</name>
<sequence length="278" mass="31703">MSEQSAHYLLTISEIPAFDSVWELSDNSEIEKAFDEILQHKLSDDIAAQVLTQLARSQELQGKFDFAMETLETSRQISNDVIPHIRYLLEYGRVLRSSGKSDDAVPYFKKAYEAAVGLEDFYAADAAHMLGILDPTAGPIKGRTWSEEALAIARKSTHPPSQRWAAIILNNTAWDSFDQGDYQTALELFNEATELRRMAVEHNKTQKTKESYRIARWSVAYTLRHTNRLEDAYTIQKQLLSEGNTKSNREELRILANKLGYTNEAEEHKKALEEMEAK</sequence>
<dbReference type="SUPFAM" id="SSF48452">
    <property type="entry name" value="TPR-like"/>
    <property type="match status" value="1"/>
</dbReference>
<organism evidence="1 2">
    <name type="scientific">Umbelopsis vinacea</name>
    <dbReference type="NCBI Taxonomy" id="44442"/>
    <lineage>
        <taxon>Eukaryota</taxon>
        <taxon>Fungi</taxon>
        <taxon>Fungi incertae sedis</taxon>
        <taxon>Mucoromycota</taxon>
        <taxon>Mucoromycotina</taxon>
        <taxon>Umbelopsidomycetes</taxon>
        <taxon>Umbelopsidales</taxon>
        <taxon>Umbelopsidaceae</taxon>
        <taxon>Umbelopsis</taxon>
    </lineage>
</organism>
<comment type="caution">
    <text evidence="1">The sequence shown here is derived from an EMBL/GenBank/DDBJ whole genome shotgun (WGS) entry which is preliminary data.</text>
</comment>
<protein>
    <recommendedName>
        <fullName evidence="3">Tetratricopeptide repeat protein</fullName>
    </recommendedName>
</protein>
<keyword evidence="2" id="KW-1185">Reference proteome</keyword>
<accession>A0A8H7PLH1</accession>
<dbReference type="InterPro" id="IPR019734">
    <property type="entry name" value="TPR_rpt"/>
</dbReference>
<dbReference type="InterPro" id="IPR011990">
    <property type="entry name" value="TPR-like_helical_dom_sf"/>
</dbReference>
<evidence type="ECO:0000313" key="2">
    <source>
        <dbReference type="Proteomes" id="UP000612746"/>
    </source>
</evidence>
<evidence type="ECO:0008006" key="3">
    <source>
        <dbReference type="Google" id="ProtNLM"/>
    </source>
</evidence>
<dbReference type="Gene3D" id="1.25.40.10">
    <property type="entry name" value="Tetratricopeptide repeat domain"/>
    <property type="match status" value="2"/>
</dbReference>
<proteinExistence type="predicted"/>
<dbReference type="AlphaFoldDB" id="A0A8H7PLH1"/>
<dbReference type="Proteomes" id="UP000612746">
    <property type="component" value="Unassembled WGS sequence"/>
</dbReference>
<gene>
    <name evidence="1" type="ORF">INT44_000575</name>
</gene>
<dbReference type="EMBL" id="JAEPRA010000014">
    <property type="protein sequence ID" value="KAG2176096.1"/>
    <property type="molecule type" value="Genomic_DNA"/>
</dbReference>
<dbReference type="SMART" id="SM00028">
    <property type="entry name" value="TPR"/>
    <property type="match status" value="3"/>
</dbReference>
<evidence type="ECO:0000313" key="1">
    <source>
        <dbReference type="EMBL" id="KAG2176096.1"/>
    </source>
</evidence>
<reference evidence="1" key="1">
    <citation type="submission" date="2020-12" db="EMBL/GenBank/DDBJ databases">
        <title>Metabolic potential, ecology and presence of endohyphal bacteria is reflected in genomic diversity of Mucoromycotina.</title>
        <authorList>
            <person name="Muszewska A."/>
            <person name="Okrasinska A."/>
            <person name="Steczkiewicz K."/>
            <person name="Drgas O."/>
            <person name="Orlowska M."/>
            <person name="Perlinska-Lenart U."/>
            <person name="Aleksandrzak-Piekarczyk T."/>
            <person name="Szatraj K."/>
            <person name="Zielenkiewicz U."/>
            <person name="Pilsyk S."/>
            <person name="Malc E."/>
            <person name="Mieczkowski P."/>
            <person name="Kruszewska J.S."/>
            <person name="Biernat P."/>
            <person name="Pawlowska J."/>
        </authorList>
    </citation>
    <scope>NUCLEOTIDE SEQUENCE</scope>
    <source>
        <strain evidence="1">WA0000051536</strain>
    </source>
</reference>
<dbReference type="Pfam" id="PF13181">
    <property type="entry name" value="TPR_8"/>
    <property type="match status" value="1"/>
</dbReference>